<dbReference type="Proteomes" id="UP000789702">
    <property type="component" value="Unassembled WGS sequence"/>
</dbReference>
<gene>
    <name evidence="1" type="ORF">DHETER_LOCUS38</name>
</gene>
<proteinExistence type="predicted"/>
<name>A0ACA9JV60_9GLOM</name>
<sequence>MSRRSRLKGKEILETESLSRQHSVGEDSLSEGENTLEKGVKRIKLDERISQEISVASSSRRSSNTEKHAKQKAYDEFQIGSIVRVCLKNFVTYDSVEFFPGPNLNMIIGPNGTGKSTIVCAIALGLGWNTSVNLKLLGRAKEISDFVKHGQERASIEIELKSKGRNVVITRMIRKSNNMSQWKLNGQPATHREVSNKVNSLNIQVDNLWQMTPPELLVQTQKAVGEKELIEWHDTLVQLREEKKSLTTSTRTDSEQIENLEKRNSVLEKDVTRFREREAILKRIRLYELRIPFARYGVAKHMYDVAKQKRAEAHLEYQNLAKENEPADARKGELEELASRAAKEKKRCTEMYNTKKRKMEETANKLEQSEAASENIRKDLADLKKKERTRKNRIAQLRNEIAELEERTSSPPLRSDDSDIRLKMDDVARRSRELQSQLNDNKFNQDEINLAASNVDREIQIIKQQLKELDDVKRRRLESIRRVDYDTFRAYEWLQQNQDKLCGRVFGPVCMEINIKDMQYADAIENALGNVNKIFVCEMEQDYHTITRELCDNRRMKINVFFPRATMDSFPPPIPHQQLRSYGFVSYLLDLIEAPPRLQAALCDMSKLHAIVSMPLARNESDINHDIIKGNRAFFKYYAGETSYSVSFSKYGQKFSQVLTNRIRPSKFFTATMNIEEKHELEKQLQECQIKLNQFDQSLTGLRKEYGNLNKSIDLLYGERNTINEEKRKNQLALKEFERLKVRLGTKRDQLQRELEQPASMMDEENALRRDFSKIAKKRGQLVIQIKKIMEECMQLFSERILATLKHMQASSDLNALERQTQDRDEALKQAHIKFSEADVRFNSAKSEARRLLNEANAGIEGIDSETSRALQELSQGMTLEELEDAVASERAKADLHYAIDSRVIETYETRKAEIDSIKSRLSIKTSRLAKLTSDLATLREKWEPRLNSLVKEISQGFSNAFDRKCIGCAGEVRVSTHEDYDKWAGSNESINRDNERLQALTGQRQSGGERSVSTIMYLMALQELSKTPFRVVDEINQGMDPRNERLVHSQMVQTACRPNTSQYFLITPKLLPDLEYHERMKILCIYNGEWQPETMNWKNEKNDKGRNILCQVAGITFVIQYKNWTGNNRISDSKQYEGAAIGIIVAPSTSAFMPSTVEAAETANKLILFSTINKLRFYISHATVNSQNGVFTYFQLL</sequence>
<reference evidence="1" key="1">
    <citation type="submission" date="2021-06" db="EMBL/GenBank/DDBJ databases">
        <authorList>
            <person name="Kallberg Y."/>
            <person name="Tangrot J."/>
            <person name="Rosling A."/>
        </authorList>
    </citation>
    <scope>NUCLEOTIDE SEQUENCE</scope>
    <source>
        <strain evidence="1">IL203A</strain>
    </source>
</reference>
<organism evidence="1 2">
    <name type="scientific">Dentiscutata heterogama</name>
    <dbReference type="NCBI Taxonomy" id="1316150"/>
    <lineage>
        <taxon>Eukaryota</taxon>
        <taxon>Fungi</taxon>
        <taxon>Fungi incertae sedis</taxon>
        <taxon>Mucoromycota</taxon>
        <taxon>Glomeromycotina</taxon>
        <taxon>Glomeromycetes</taxon>
        <taxon>Diversisporales</taxon>
        <taxon>Gigasporaceae</taxon>
        <taxon>Dentiscutata</taxon>
    </lineage>
</organism>
<protein>
    <submittedName>
        <fullName evidence="1">2269_t:CDS:1</fullName>
    </submittedName>
</protein>
<evidence type="ECO:0000313" key="1">
    <source>
        <dbReference type="EMBL" id="CAG8437868.1"/>
    </source>
</evidence>
<evidence type="ECO:0000313" key="2">
    <source>
        <dbReference type="Proteomes" id="UP000789702"/>
    </source>
</evidence>
<comment type="caution">
    <text evidence="1">The sequence shown here is derived from an EMBL/GenBank/DDBJ whole genome shotgun (WGS) entry which is preliminary data.</text>
</comment>
<keyword evidence="2" id="KW-1185">Reference proteome</keyword>
<dbReference type="EMBL" id="CAJVPU010000013">
    <property type="protein sequence ID" value="CAG8437868.1"/>
    <property type="molecule type" value="Genomic_DNA"/>
</dbReference>
<accession>A0ACA9JV60</accession>